<accession>A0A6G7XC37</accession>
<dbReference type="KEGG" id="lvi:G7068_01150"/>
<evidence type="ECO:0000313" key="3">
    <source>
        <dbReference type="EMBL" id="QIK61967.1"/>
    </source>
</evidence>
<keyword evidence="4" id="KW-1185">Reference proteome</keyword>
<reference evidence="3 4" key="1">
    <citation type="submission" date="2020-03" db="EMBL/GenBank/DDBJ databases">
        <title>Leucobacter sp. nov., isolated from beetles.</title>
        <authorList>
            <person name="Hyun D.-W."/>
            <person name="Bae J.-W."/>
        </authorList>
    </citation>
    <scope>NUCLEOTIDE SEQUENCE [LARGE SCALE GENOMIC DNA]</scope>
    <source>
        <strain evidence="3 4">HDW9C</strain>
    </source>
</reference>
<proteinExistence type="predicted"/>
<sequence>MGLFRRGNRDKNTQKRNTEATAAAPTVTQEQLLNEAAASVLPGFRTKAEAIDSVRENLELPLEDQRVEQTVEDVWARRIAEQTTWVGESDYEKLRLAFEDLGEQGVIARMDFTCCQTCGTDEIDDERTPIEVAEGYPFLEREYTFFHRQDADRLADDPAQLFLTYSSWRPADDIDPQLLEMARAGDEDARSEVVVLTDTGVGQRVSAALRSRGLDVRWDEDVKNRIAVQITDWRKPLPA</sequence>
<name>A0A6G7XC37_9MICO</name>
<organism evidence="3 4">
    <name type="scientific">Leucobacter viscericola</name>
    <dbReference type="NCBI Taxonomy" id="2714935"/>
    <lineage>
        <taxon>Bacteria</taxon>
        <taxon>Bacillati</taxon>
        <taxon>Actinomycetota</taxon>
        <taxon>Actinomycetes</taxon>
        <taxon>Micrococcales</taxon>
        <taxon>Microbacteriaceae</taxon>
        <taxon>Leucobacter</taxon>
    </lineage>
</organism>
<dbReference type="Proteomes" id="UP000502677">
    <property type="component" value="Chromosome"/>
</dbReference>
<dbReference type="InterPro" id="IPR054186">
    <property type="entry name" value="DUF6891"/>
</dbReference>
<dbReference type="EMBL" id="CP049863">
    <property type="protein sequence ID" value="QIK61967.1"/>
    <property type="molecule type" value="Genomic_DNA"/>
</dbReference>
<gene>
    <name evidence="3" type="ORF">G7068_01150</name>
</gene>
<evidence type="ECO:0000313" key="4">
    <source>
        <dbReference type="Proteomes" id="UP000502677"/>
    </source>
</evidence>
<feature type="compositionally biased region" description="Basic and acidic residues" evidence="1">
    <location>
        <begin position="7"/>
        <end position="18"/>
    </location>
</feature>
<dbReference type="Pfam" id="PF21831">
    <property type="entry name" value="DUF6891"/>
    <property type="match status" value="1"/>
</dbReference>
<feature type="domain" description="DUF6891" evidence="2">
    <location>
        <begin position="29"/>
        <end position="235"/>
    </location>
</feature>
<feature type="region of interest" description="Disordered" evidence="1">
    <location>
        <begin position="1"/>
        <end position="26"/>
    </location>
</feature>
<dbReference type="AlphaFoldDB" id="A0A6G7XC37"/>
<evidence type="ECO:0000259" key="2">
    <source>
        <dbReference type="Pfam" id="PF21831"/>
    </source>
</evidence>
<dbReference type="RefSeq" id="WP_166287693.1">
    <property type="nucleotide sequence ID" value="NZ_CP049863.1"/>
</dbReference>
<protein>
    <recommendedName>
        <fullName evidence="2">DUF6891 domain-containing protein</fullName>
    </recommendedName>
</protein>
<evidence type="ECO:0000256" key="1">
    <source>
        <dbReference type="SAM" id="MobiDB-lite"/>
    </source>
</evidence>